<dbReference type="EMBL" id="CAEY01000583">
    <property type="status" value="NOT_ANNOTATED_CDS"/>
    <property type="molecule type" value="Genomic_DNA"/>
</dbReference>
<dbReference type="AlphaFoldDB" id="T1KUW0"/>
<reference evidence="1" key="2">
    <citation type="submission" date="2015-06" db="UniProtKB">
        <authorList>
            <consortium name="EnsemblMetazoa"/>
        </authorList>
    </citation>
    <scope>IDENTIFICATION</scope>
</reference>
<protein>
    <submittedName>
        <fullName evidence="1">Uncharacterized protein</fullName>
    </submittedName>
</protein>
<dbReference type="HOGENOM" id="CLU_3421564_0_0_1"/>
<keyword evidence="2" id="KW-1185">Reference proteome</keyword>
<name>T1KUW0_TETUR</name>
<evidence type="ECO:0000313" key="2">
    <source>
        <dbReference type="Proteomes" id="UP000015104"/>
    </source>
</evidence>
<reference evidence="2" key="1">
    <citation type="submission" date="2011-08" db="EMBL/GenBank/DDBJ databases">
        <authorList>
            <person name="Rombauts S."/>
        </authorList>
    </citation>
    <scope>NUCLEOTIDE SEQUENCE</scope>
    <source>
        <strain evidence="2">London</strain>
    </source>
</reference>
<dbReference type="EnsemblMetazoa" id="tetur22g01470.1">
    <property type="protein sequence ID" value="tetur22g01470.1"/>
    <property type="gene ID" value="tetur22g01470"/>
</dbReference>
<organism evidence="1 2">
    <name type="scientific">Tetranychus urticae</name>
    <name type="common">Two-spotted spider mite</name>
    <dbReference type="NCBI Taxonomy" id="32264"/>
    <lineage>
        <taxon>Eukaryota</taxon>
        <taxon>Metazoa</taxon>
        <taxon>Ecdysozoa</taxon>
        <taxon>Arthropoda</taxon>
        <taxon>Chelicerata</taxon>
        <taxon>Arachnida</taxon>
        <taxon>Acari</taxon>
        <taxon>Acariformes</taxon>
        <taxon>Trombidiformes</taxon>
        <taxon>Prostigmata</taxon>
        <taxon>Eleutherengona</taxon>
        <taxon>Raphignathae</taxon>
        <taxon>Tetranychoidea</taxon>
        <taxon>Tetranychidae</taxon>
        <taxon>Tetranychus</taxon>
    </lineage>
</organism>
<dbReference type="Proteomes" id="UP000015104">
    <property type="component" value="Unassembled WGS sequence"/>
</dbReference>
<sequence length="24" mass="3091">MEMNISRKEWKEVEKLKKNWKQNI</sequence>
<evidence type="ECO:0000313" key="1">
    <source>
        <dbReference type="EnsemblMetazoa" id="tetur22g01470.1"/>
    </source>
</evidence>
<proteinExistence type="predicted"/>
<accession>T1KUW0</accession>